<dbReference type="CDD" id="cd11386">
    <property type="entry name" value="MCP_signal"/>
    <property type="match status" value="1"/>
</dbReference>
<evidence type="ECO:0000256" key="3">
    <source>
        <dbReference type="PROSITE-ProRule" id="PRU00284"/>
    </source>
</evidence>
<evidence type="ECO:0000256" key="1">
    <source>
        <dbReference type="ARBA" id="ARBA00023224"/>
    </source>
</evidence>
<dbReference type="Pfam" id="PF12729">
    <property type="entry name" value="4HB_MCP_1"/>
    <property type="match status" value="1"/>
</dbReference>
<dbReference type="InterPro" id="IPR004089">
    <property type="entry name" value="MCPsignal_dom"/>
</dbReference>
<comment type="caution">
    <text evidence="7">The sequence shown here is derived from an EMBL/GenBank/DDBJ whole genome shotgun (WGS) entry which is preliminary data.</text>
</comment>
<dbReference type="Pfam" id="PF00672">
    <property type="entry name" value="HAMP"/>
    <property type="match status" value="1"/>
</dbReference>
<dbReference type="PROSITE" id="PS50885">
    <property type="entry name" value="HAMP"/>
    <property type="match status" value="1"/>
</dbReference>
<feature type="transmembrane region" description="Helical" evidence="4">
    <location>
        <begin position="74"/>
        <end position="96"/>
    </location>
</feature>
<dbReference type="CDD" id="cd06225">
    <property type="entry name" value="HAMP"/>
    <property type="match status" value="1"/>
</dbReference>
<dbReference type="Gene3D" id="1.10.287.950">
    <property type="entry name" value="Methyl-accepting chemotaxis protein"/>
    <property type="match status" value="1"/>
</dbReference>
<accession>A0ABX1ND82</accession>
<dbReference type="InterPro" id="IPR003660">
    <property type="entry name" value="HAMP_dom"/>
</dbReference>
<gene>
    <name evidence="7" type="ORF">GPA27_07430</name>
</gene>
<dbReference type="InterPro" id="IPR004090">
    <property type="entry name" value="Chemotax_Me-accpt_rcpt"/>
</dbReference>
<evidence type="ECO:0000313" key="7">
    <source>
        <dbReference type="EMBL" id="NMF97214.1"/>
    </source>
</evidence>
<keyword evidence="1 3" id="KW-0807">Transducer</keyword>
<dbReference type="PANTHER" id="PTHR32089:SF112">
    <property type="entry name" value="LYSOZYME-LIKE PROTEIN-RELATED"/>
    <property type="match status" value="1"/>
</dbReference>
<dbReference type="SMART" id="SM00304">
    <property type="entry name" value="HAMP"/>
    <property type="match status" value="1"/>
</dbReference>
<evidence type="ECO:0000313" key="8">
    <source>
        <dbReference type="Proteomes" id="UP000634522"/>
    </source>
</evidence>
<feature type="domain" description="Methyl-accepting transducer" evidence="5">
    <location>
        <begin position="333"/>
        <end position="569"/>
    </location>
</feature>
<dbReference type="PROSITE" id="PS50111">
    <property type="entry name" value="CHEMOTAXIS_TRANSDUC_2"/>
    <property type="match status" value="1"/>
</dbReference>
<keyword evidence="4" id="KW-0812">Transmembrane</keyword>
<dbReference type="EMBL" id="WTVS01000012">
    <property type="protein sequence ID" value="NMF97214.1"/>
    <property type="molecule type" value="Genomic_DNA"/>
</dbReference>
<sequence>MRASWSACANTDATKCRVTSSAGLFPPNRLQRCCAPAPCARRQCLHAFSTTNPQIKQYRETKTMFRSLTIRARLILLVGVLAALLVTVGITGLHGMSGSNARLKSVYEDQTLPLVELGSALDSMHRIRVHVLAAAISAGNHDLVEDQLRHIPELDATIGAARGAVMALPLSAEEKATVMRIDDGWNAYVTVRHQVIEAIRGGDRDRASAIMKATGAGEKYNDAVRNLRRLMELKASATGMQFGEARLEYDSVREATVGTIVAGLLAGIAVAMWIIRSITRPLREAVAVAERIAGGNLTGAVHAAGRDEIGNLLGSLATMQAALSKTVGEIRAGSAELNGAAGMLSAASCQVAVSSSEQSSAAAAVAAAIEQMTVSIDQVSASATEAESISRHAGNLSEEGGEVIHGAVAEMGNIAQTVSHSSQVIEALEQKSGEISAIVNVIKDIADQTNLLALNAAIEAARAGEQGRGFAVVADEVRKLSERTGQSTREIAEMIASIQTGTRSAVSSMETGVRQANQGVTLANQAGESITGIKSSAAGVAHAVCEISLALKEQSAASNEVAINVARITEMSEENSEATRQTAEAAQRLAELAGLLQRSVGHFSV</sequence>
<evidence type="ECO:0000256" key="4">
    <source>
        <dbReference type="SAM" id="Phobius"/>
    </source>
</evidence>
<comment type="similarity">
    <text evidence="2">Belongs to the methyl-accepting chemotaxis (MCP) protein family.</text>
</comment>
<dbReference type="SUPFAM" id="SSF58104">
    <property type="entry name" value="Methyl-accepting chemotaxis protein (MCP) signaling domain"/>
    <property type="match status" value="1"/>
</dbReference>
<keyword evidence="4" id="KW-1133">Transmembrane helix</keyword>
<evidence type="ECO:0000259" key="6">
    <source>
        <dbReference type="PROSITE" id="PS50885"/>
    </source>
</evidence>
<protein>
    <submittedName>
        <fullName evidence="7">HAMP domain-containing protein</fullName>
    </submittedName>
</protein>
<organism evidence="7 8">
    <name type="scientific">Aromatoleum toluolicum</name>
    <dbReference type="NCBI Taxonomy" id="90060"/>
    <lineage>
        <taxon>Bacteria</taxon>
        <taxon>Pseudomonadati</taxon>
        <taxon>Pseudomonadota</taxon>
        <taxon>Betaproteobacteria</taxon>
        <taxon>Rhodocyclales</taxon>
        <taxon>Rhodocyclaceae</taxon>
        <taxon>Aromatoleum</taxon>
    </lineage>
</organism>
<dbReference type="InterPro" id="IPR024478">
    <property type="entry name" value="HlyB_4HB_MCP"/>
</dbReference>
<feature type="domain" description="HAMP" evidence="6">
    <location>
        <begin position="276"/>
        <end position="328"/>
    </location>
</feature>
<name>A0ABX1ND82_9RHOO</name>
<reference evidence="7 8" key="1">
    <citation type="submission" date="2019-12" db="EMBL/GenBank/DDBJ databases">
        <title>Comparative genomics gives insights into the taxonomy of the Azoarcus-Aromatoleum group and reveals separate origins of nif in the plant-associated Azoarcus and non-plant-associated Aromatoleum sub-groups.</title>
        <authorList>
            <person name="Lafos M."/>
            <person name="Maluk M."/>
            <person name="Batista M."/>
            <person name="Junghare M."/>
            <person name="Carmona M."/>
            <person name="Faoro H."/>
            <person name="Cruz L.M."/>
            <person name="Battistoni F."/>
            <person name="De Souza E."/>
            <person name="Pedrosa F."/>
            <person name="Chen W.-M."/>
            <person name="Poole P.S."/>
            <person name="Dixon R.A."/>
            <person name="James E.K."/>
        </authorList>
    </citation>
    <scope>NUCLEOTIDE SEQUENCE [LARGE SCALE GENOMIC DNA]</scope>
    <source>
        <strain evidence="7 8">T</strain>
    </source>
</reference>
<proteinExistence type="inferred from homology"/>
<keyword evidence="8" id="KW-1185">Reference proteome</keyword>
<dbReference type="PRINTS" id="PR00260">
    <property type="entry name" value="CHEMTRNSDUCR"/>
</dbReference>
<evidence type="ECO:0000259" key="5">
    <source>
        <dbReference type="PROSITE" id="PS50111"/>
    </source>
</evidence>
<dbReference type="Pfam" id="PF00015">
    <property type="entry name" value="MCPsignal"/>
    <property type="match status" value="1"/>
</dbReference>
<evidence type="ECO:0000256" key="2">
    <source>
        <dbReference type="ARBA" id="ARBA00029447"/>
    </source>
</evidence>
<keyword evidence="4" id="KW-0472">Membrane</keyword>
<dbReference type="PANTHER" id="PTHR32089">
    <property type="entry name" value="METHYL-ACCEPTING CHEMOTAXIS PROTEIN MCPB"/>
    <property type="match status" value="1"/>
</dbReference>
<dbReference type="Proteomes" id="UP000634522">
    <property type="component" value="Unassembled WGS sequence"/>
</dbReference>
<dbReference type="SMART" id="SM00283">
    <property type="entry name" value="MA"/>
    <property type="match status" value="1"/>
</dbReference>